<comment type="caution">
    <text evidence="2">The sequence shown here is derived from an EMBL/GenBank/DDBJ whole genome shotgun (WGS) entry which is preliminary data.</text>
</comment>
<feature type="domain" description="GAF" evidence="1">
    <location>
        <begin position="72"/>
        <end position="218"/>
    </location>
</feature>
<evidence type="ECO:0000313" key="2">
    <source>
        <dbReference type="EMBL" id="GIG09137.1"/>
    </source>
</evidence>
<keyword evidence="3" id="KW-1185">Reference proteome</keyword>
<accession>A0A8J3P9T3</accession>
<dbReference type="InterPro" id="IPR029016">
    <property type="entry name" value="GAF-like_dom_sf"/>
</dbReference>
<dbReference type="SUPFAM" id="SSF55781">
    <property type="entry name" value="GAF domain-like"/>
    <property type="match status" value="2"/>
</dbReference>
<gene>
    <name evidence="2" type="ORF">Cco03nite_58370</name>
</gene>
<proteinExistence type="predicted"/>
<feature type="domain" description="GAF" evidence="1">
    <location>
        <begin position="239"/>
        <end position="382"/>
    </location>
</feature>
<sequence>MAAGEPFAVKMTGRSEREAGSLGSALRYTHAGRLELDLALQRLLDSARALGAGDERIRNLLRANLEMARGVDLTQVLHRLVATARHLVRARYGALGVVEDGHITEFLFDGMDTATADRMAHLPEGHGLLGLLLNEPHPIRVADISRHPCSVGFPEHHPPMTSFLGVPILSGGRLLGNFYLTEKQGAAEFSAADEELVTQFARVAAAAIGNASMFTEACRRHAWQEAMITITERVLGGVGVDALMAELISQAEKADRADGACVVLLSPDGCQVTAMQAMGTLKLLVDAPDALLSVCALVRAERRVLVVEPGADPRLKDLLGTAHPWQIMIAPLTGQEAPLGAILLSKRPDAACFDAVDVEMACVFAGQASLALELAGAAALDTDIEITDRHLAFAEDLRERFLNRMSRISFSLRSVVDRCMDIELREEAGYKLAEMEALIDHLRSLTFLRTGR</sequence>
<organism evidence="2 3">
    <name type="scientific">Catellatospora coxensis</name>
    <dbReference type="NCBI Taxonomy" id="310354"/>
    <lineage>
        <taxon>Bacteria</taxon>
        <taxon>Bacillati</taxon>
        <taxon>Actinomycetota</taxon>
        <taxon>Actinomycetes</taxon>
        <taxon>Micromonosporales</taxon>
        <taxon>Micromonosporaceae</taxon>
        <taxon>Catellatospora</taxon>
    </lineage>
</organism>
<dbReference type="SMART" id="SM00065">
    <property type="entry name" value="GAF"/>
    <property type="match status" value="2"/>
</dbReference>
<dbReference type="EMBL" id="BONI01000059">
    <property type="protein sequence ID" value="GIG09137.1"/>
    <property type="molecule type" value="Genomic_DNA"/>
</dbReference>
<dbReference type="Proteomes" id="UP000630887">
    <property type="component" value="Unassembled WGS sequence"/>
</dbReference>
<reference evidence="2 3" key="1">
    <citation type="submission" date="2021-01" db="EMBL/GenBank/DDBJ databases">
        <title>Whole genome shotgun sequence of Catellatospora coxensis NBRC 107359.</title>
        <authorList>
            <person name="Komaki H."/>
            <person name="Tamura T."/>
        </authorList>
    </citation>
    <scope>NUCLEOTIDE SEQUENCE [LARGE SCALE GENOMIC DNA]</scope>
    <source>
        <strain evidence="2 3">NBRC 107359</strain>
    </source>
</reference>
<protein>
    <recommendedName>
        <fullName evidence="1">GAF domain-containing protein</fullName>
    </recommendedName>
</protein>
<dbReference type="Gene3D" id="3.30.450.40">
    <property type="match status" value="2"/>
</dbReference>
<evidence type="ECO:0000259" key="1">
    <source>
        <dbReference type="SMART" id="SM00065"/>
    </source>
</evidence>
<dbReference type="RefSeq" id="WP_203695769.1">
    <property type="nucleotide sequence ID" value="NZ_BAAALC010000029.1"/>
</dbReference>
<dbReference type="Pfam" id="PF13492">
    <property type="entry name" value="GAF_3"/>
    <property type="match status" value="1"/>
</dbReference>
<dbReference type="InterPro" id="IPR003018">
    <property type="entry name" value="GAF"/>
</dbReference>
<dbReference type="AlphaFoldDB" id="A0A8J3P9T3"/>
<name>A0A8J3P9T3_9ACTN</name>
<evidence type="ECO:0000313" key="3">
    <source>
        <dbReference type="Proteomes" id="UP000630887"/>
    </source>
</evidence>
<dbReference type="Pfam" id="PF13185">
    <property type="entry name" value="GAF_2"/>
    <property type="match status" value="1"/>
</dbReference>